<organism evidence="1 2">
    <name type="scientific">Nocardiopsis composta</name>
    <dbReference type="NCBI Taxonomy" id="157465"/>
    <lineage>
        <taxon>Bacteria</taxon>
        <taxon>Bacillati</taxon>
        <taxon>Actinomycetota</taxon>
        <taxon>Actinomycetes</taxon>
        <taxon>Streptosporangiales</taxon>
        <taxon>Nocardiopsidaceae</taxon>
        <taxon>Nocardiopsis</taxon>
    </lineage>
</organism>
<dbReference type="AlphaFoldDB" id="A0A7W8VFY6"/>
<keyword evidence="2" id="KW-1185">Reference proteome</keyword>
<comment type="caution">
    <text evidence="1">The sequence shown here is derived from an EMBL/GenBank/DDBJ whole genome shotgun (WGS) entry which is preliminary data.</text>
</comment>
<protein>
    <submittedName>
        <fullName evidence="1">Uncharacterized protein</fullName>
    </submittedName>
</protein>
<name>A0A7W8VFY6_9ACTN</name>
<reference evidence="1 2" key="1">
    <citation type="submission" date="2020-08" db="EMBL/GenBank/DDBJ databases">
        <title>Sequencing the genomes of 1000 actinobacteria strains.</title>
        <authorList>
            <person name="Klenk H.-P."/>
        </authorList>
    </citation>
    <scope>NUCLEOTIDE SEQUENCE [LARGE SCALE GENOMIC DNA]</scope>
    <source>
        <strain evidence="1 2">DSM 44551</strain>
    </source>
</reference>
<dbReference type="EMBL" id="JACHDB010000001">
    <property type="protein sequence ID" value="MBB5434605.1"/>
    <property type="molecule type" value="Genomic_DNA"/>
</dbReference>
<sequence length="135" mass="15254">MTPMENISKHGGPTANPVEEFAQAVQEVLAAAEETCGTEDLEPGLERALATLKKNPESRIEFENKILSLIESPQEGVVETVSFLMHELRWKAIREAIEKRVDSPRGDVSNIRLYEAMLDAFSDSWSDRDLYKRFS</sequence>
<accession>A0A7W8VFY6</accession>
<proteinExistence type="predicted"/>
<evidence type="ECO:0000313" key="2">
    <source>
        <dbReference type="Proteomes" id="UP000572635"/>
    </source>
</evidence>
<evidence type="ECO:0000313" key="1">
    <source>
        <dbReference type="EMBL" id="MBB5434605.1"/>
    </source>
</evidence>
<dbReference type="RefSeq" id="WP_184395344.1">
    <property type="nucleotide sequence ID" value="NZ_BAAAJD010000060.1"/>
</dbReference>
<dbReference type="Proteomes" id="UP000572635">
    <property type="component" value="Unassembled WGS sequence"/>
</dbReference>
<gene>
    <name evidence="1" type="ORF">HDA36_004689</name>
</gene>